<evidence type="ECO:0000256" key="2">
    <source>
        <dbReference type="SAM" id="MobiDB-lite"/>
    </source>
</evidence>
<dbReference type="RefSeq" id="XP_062788872.1">
    <property type="nucleotide sequence ID" value="XM_062932821.1"/>
</dbReference>
<dbReference type="InterPro" id="IPR032466">
    <property type="entry name" value="Metal_Hydrolase"/>
</dbReference>
<dbReference type="Gene3D" id="3.20.20.140">
    <property type="entry name" value="Metal-dependent hydrolases"/>
    <property type="match status" value="1"/>
</dbReference>
<proteinExistence type="predicted"/>
<keyword evidence="4" id="KW-1185">Reference proteome</keyword>
<organism evidence="3 4">
    <name type="scientific">Kwoniella shivajii</name>
    <dbReference type="NCBI Taxonomy" id="564305"/>
    <lineage>
        <taxon>Eukaryota</taxon>
        <taxon>Fungi</taxon>
        <taxon>Dikarya</taxon>
        <taxon>Basidiomycota</taxon>
        <taxon>Agaricomycotina</taxon>
        <taxon>Tremellomycetes</taxon>
        <taxon>Tremellales</taxon>
        <taxon>Cryptococcaceae</taxon>
        <taxon>Kwoniella</taxon>
    </lineage>
</organism>
<name>A0ABZ1CQW6_9TREE</name>
<dbReference type="Proteomes" id="UP001329825">
    <property type="component" value="Chromosome 1"/>
</dbReference>
<dbReference type="GeneID" id="87953192"/>
<dbReference type="SUPFAM" id="SSF51556">
    <property type="entry name" value="Metallo-dependent hydrolases"/>
    <property type="match status" value="1"/>
</dbReference>
<dbReference type="InterPro" id="IPR011059">
    <property type="entry name" value="Metal-dep_hydrolase_composite"/>
</dbReference>
<evidence type="ECO:0000256" key="1">
    <source>
        <dbReference type="ARBA" id="ARBA00022801"/>
    </source>
</evidence>
<evidence type="ECO:0008006" key="5">
    <source>
        <dbReference type="Google" id="ProtNLM"/>
    </source>
</evidence>
<evidence type="ECO:0000313" key="4">
    <source>
        <dbReference type="Proteomes" id="UP001329825"/>
    </source>
</evidence>
<protein>
    <recommendedName>
        <fullName evidence="5">N-acetylglucosamine-6-phosphate deacetylase</fullName>
    </recommendedName>
</protein>
<evidence type="ECO:0000313" key="3">
    <source>
        <dbReference type="EMBL" id="WRT64132.1"/>
    </source>
</evidence>
<dbReference type="PANTHER" id="PTHR11113">
    <property type="entry name" value="N-ACETYLGLUCOSAMINE-6-PHOSPHATE DEACETYLASE"/>
    <property type="match status" value="1"/>
</dbReference>
<dbReference type="SUPFAM" id="SSF51338">
    <property type="entry name" value="Composite domain of metallo-dependent hydrolases"/>
    <property type="match status" value="1"/>
</dbReference>
<reference evidence="3 4" key="1">
    <citation type="submission" date="2024-01" db="EMBL/GenBank/DDBJ databases">
        <title>Comparative genomics of Cryptococcus and Kwoniella reveals pathogenesis evolution and contrasting modes of karyotype evolution via chromosome fusion or intercentromeric recombination.</title>
        <authorList>
            <person name="Coelho M.A."/>
            <person name="David-Palma M."/>
            <person name="Shea T."/>
            <person name="Bowers K."/>
            <person name="McGinley-Smith S."/>
            <person name="Mohammad A.W."/>
            <person name="Gnirke A."/>
            <person name="Yurkov A.M."/>
            <person name="Nowrousian M."/>
            <person name="Sun S."/>
            <person name="Cuomo C.A."/>
            <person name="Heitman J."/>
        </authorList>
    </citation>
    <scope>NUCLEOTIDE SEQUENCE [LARGE SCALE GENOMIC DNA]</scope>
    <source>
        <strain evidence="3">CBS 11374</strain>
    </source>
</reference>
<dbReference type="EMBL" id="CP141881">
    <property type="protein sequence ID" value="WRT64132.1"/>
    <property type="molecule type" value="Genomic_DNA"/>
</dbReference>
<gene>
    <name evidence="3" type="ORF">IL334_001061</name>
</gene>
<accession>A0ABZ1CQW6</accession>
<feature type="region of interest" description="Disordered" evidence="2">
    <location>
        <begin position="287"/>
        <end position="329"/>
    </location>
</feature>
<feature type="compositionally biased region" description="Acidic residues" evidence="2">
    <location>
        <begin position="305"/>
        <end position="319"/>
    </location>
</feature>
<dbReference type="PANTHER" id="PTHR11113:SF14">
    <property type="entry name" value="N-ACETYLGLUCOSAMINE-6-PHOSPHATE DEACETYLASE"/>
    <property type="match status" value="1"/>
</dbReference>
<keyword evidence="1" id="KW-0378">Hydrolase</keyword>
<sequence>MNAERYIHLINLHLILPSGELSVLTSLHLDTSTGLICSPPSPSAPSNHTRTIDLDGKWVSPGMIDIQINGAFGIDLSEYQSEEDYIQGVRKMSKGLCEGSVTSFLPTIISQTKEKYHSILPVLSKLPSLFRYQGGLSTPLGWHLEGPFIHPKKVGCHPPINLMSALKGFISLEEIYGGNNVDSKPNVEEAGEFVKMITLAPDVKGILHVIPDLKLRGWKISLGHTNASTEQALEGIRRGATLLTHLFNAMPPLNHREPGIIGLLGLPISSSAMKVIRPSISQRVKSTISTPLTRSHAPTRVPALIDEDKEDHEGEDDPSGVDGIPSDDLLSDQITSNPLEINIDQLNFSAKSGGFHPSLEITIPSDSTTPSEPHTPYNESLARVERPFFSIIADGIHVHPLAVSMAYNAHPQGCILVSDAMHMLDPSLPDGIHPWREGTFIEKRNGGITLSGTNTLAGSILPLSEAVINLSRFTGISIPEAVVCATYNPALALGGGIRERVGLNIGCWADLVVWNEDGIKGVWKSGKKVWSKE</sequence>